<dbReference type="EMBL" id="VUNS01000012">
    <property type="protein sequence ID" value="MST97718.1"/>
    <property type="molecule type" value="Genomic_DNA"/>
</dbReference>
<evidence type="ECO:0000313" key="6">
    <source>
        <dbReference type="EMBL" id="MST97718.1"/>
    </source>
</evidence>
<dbReference type="InterPro" id="IPR013783">
    <property type="entry name" value="Ig-like_fold"/>
</dbReference>
<evidence type="ECO:0000256" key="1">
    <source>
        <dbReference type="ARBA" id="ARBA00001445"/>
    </source>
</evidence>
<gene>
    <name evidence="6" type="ORF">FYJ85_11780</name>
</gene>
<dbReference type="InterPro" id="IPR008928">
    <property type="entry name" value="6-hairpin_glycosidase_sf"/>
</dbReference>
<dbReference type="Gene3D" id="1.50.10.10">
    <property type="match status" value="1"/>
</dbReference>
<dbReference type="Gene3D" id="2.60.120.260">
    <property type="entry name" value="Galactose-binding domain-like"/>
    <property type="match status" value="2"/>
</dbReference>
<evidence type="ECO:0000256" key="2">
    <source>
        <dbReference type="ARBA" id="ARBA00012652"/>
    </source>
</evidence>
<dbReference type="Pfam" id="PF08531">
    <property type="entry name" value="Bac_rhamnosid_N"/>
    <property type="match status" value="1"/>
</dbReference>
<dbReference type="InterPro" id="IPR016007">
    <property type="entry name" value="Alpha_rhamnosid"/>
</dbReference>
<dbReference type="InterPro" id="IPR035396">
    <property type="entry name" value="Bac_rhamnosid6H"/>
</dbReference>
<comment type="catalytic activity">
    <reaction evidence="1">
        <text>Hydrolysis of terminal non-reducing alpha-L-rhamnose residues in alpha-L-rhamnosides.</text>
        <dbReference type="EC" id="3.2.1.40"/>
    </reaction>
</comment>
<dbReference type="AlphaFoldDB" id="A0A844G5F3"/>
<feature type="domain" description="Alpha-L-rhamnosidase six-hairpin glycosidase" evidence="5">
    <location>
        <begin position="413"/>
        <end position="747"/>
    </location>
</feature>
<evidence type="ECO:0000259" key="3">
    <source>
        <dbReference type="Pfam" id="PF05592"/>
    </source>
</evidence>
<dbReference type="RefSeq" id="WP_154418768.1">
    <property type="nucleotide sequence ID" value="NZ_VUNS01000012.1"/>
</dbReference>
<feature type="domain" description="Bacterial alpha-L-rhamnosidase N-terminal" evidence="4">
    <location>
        <begin position="138"/>
        <end position="295"/>
    </location>
</feature>
<dbReference type="Pfam" id="PF17389">
    <property type="entry name" value="Bac_rhamnosid6H"/>
    <property type="match status" value="1"/>
</dbReference>
<dbReference type="GO" id="GO:0030596">
    <property type="term" value="F:alpha-L-rhamnosidase activity"/>
    <property type="evidence" value="ECO:0007669"/>
    <property type="project" value="UniProtKB-EC"/>
</dbReference>
<accession>A0A844G5F3</accession>
<comment type="caution">
    <text evidence="6">The sequence shown here is derived from an EMBL/GenBank/DDBJ whole genome shotgun (WGS) entry which is preliminary data.</text>
</comment>
<proteinExistence type="predicted"/>
<dbReference type="Gene3D" id="2.60.40.10">
    <property type="entry name" value="Immunoglobulins"/>
    <property type="match status" value="1"/>
</dbReference>
<sequence>MPYVDTLRCNFLTEPAAIELTTPILSWMFRQSGCERGQSAFRIRAASSREKLLDGECDFWDSGVQESSSLHTSYLGLGLSPRRRVFWTVAVRDRNGNWSAEAAPACFTAGIAADAWHGGWIGGFHRLRGRLSLPAGAERVTVYAASPAMFEFHLDSHRVDAPLLQPADTNHPARIGYATYDVTSACRKGGIREFEFLLAPGWQVLGFPRRPDEEYDLRLAARIFLDFPDGSAREFSSDATWEGTDDSPIRTSHLYHGEHYDARRELAAPHWQPCRLEPDETRRISPPAAPPIRVVREHRFQTVETIRPGIHVLDFGKNLAGWCRLSFTETVPAGREIELRFGEFRKADGSVDLSTMRLARSTDVYHSRPGKQSWRPHFTSHGFRFVEVIGWDGVPTRDQIVAEEVHNDLAAGGHFHCGDAAVQQVFDAMVLTQAANFHDKPTDCPQRDERLGWLGGGHASLPGCAYNFDVHAFYRKWYRDILDGIDPTTGESLFGQTPNVWARCTGMPMHYAHYSIPWKLFLYYDDREVIAESYPLLKRNLSYLRTWKHDGLFTDELNLNYGDWLASEFTPHEPVDHALYFAALKRMKFFAEELGKSTDAAEFAAEAEEVRDTFNREWLSEAGHYLQNPHASQALNAMALVLGLAPEEKRSSVAAFLLWNVEHERGSIMATGGYVGMQFILLALEQLGRRDLVLAIFRRREYPSWGYMLEHGATTLWERWEWRMSPEMNGHNQFAQAACVYFLYRTVAGISWPMPEHGDRVIHLIPDATDCDVDCAFETPWGRAALQRTGRDVTVEIPSGVHAVVDSAGWCDTAGKKRFGSGVRKLVKSC</sequence>
<dbReference type="GO" id="GO:0005975">
    <property type="term" value="P:carbohydrate metabolic process"/>
    <property type="evidence" value="ECO:0007669"/>
    <property type="project" value="InterPro"/>
</dbReference>
<dbReference type="InterPro" id="IPR013737">
    <property type="entry name" value="Bac_rhamnosid_N"/>
</dbReference>
<evidence type="ECO:0000313" key="7">
    <source>
        <dbReference type="Proteomes" id="UP000435649"/>
    </source>
</evidence>
<dbReference type="EC" id="3.2.1.40" evidence="2"/>
<evidence type="ECO:0000259" key="5">
    <source>
        <dbReference type="Pfam" id="PF17389"/>
    </source>
</evidence>
<dbReference type="InterPro" id="IPR012341">
    <property type="entry name" value="6hp_glycosidase-like_sf"/>
</dbReference>
<dbReference type="Proteomes" id="UP000435649">
    <property type="component" value="Unassembled WGS sequence"/>
</dbReference>
<dbReference type="PANTHER" id="PTHR33307">
    <property type="entry name" value="ALPHA-RHAMNOSIDASE (EUROFUNG)"/>
    <property type="match status" value="1"/>
</dbReference>
<reference evidence="6 7" key="1">
    <citation type="submission" date="2019-08" db="EMBL/GenBank/DDBJ databases">
        <title>In-depth cultivation of the pig gut microbiome towards novel bacterial diversity and tailored functional studies.</title>
        <authorList>
            <person name="Wylensek D."/>
            <person name="Hitch T.C.A."/>
            <person name="Clavel T."/>
        </authorList>
    </citation>
    <scope>NUCLEOTIDE SEQUENCE [LARGE SCALE GENOMIC DNA]</scope>
    <source>
        <strain evidence="6 7">BBE-744-WT-12</strain>
    </source>
</reference>
<feature type="domain" description="Alpha-L-rhamnosidase concanavalin-like" evidence="3">
    <location>
        <begin position="305"/>
        <end position="406"/>
    </location>
</feature>
<dbReference type="Pfam" id="PF25788">
    <property type="entry name" value="Ig_Rha78A_N"/>
    <property type="match status" value="1"/>
</dbReference>
<evidence type="ECO:0000259" key="4">
    <source>
        <dbReference type="Pfam" id="PF08531"/>
    </source>
</evidence>
<dbReference type="Pfam" id="PF05592">
    <property type="entry name" value="Bac_rhamnosid"/>
    <property type="match status" value="1"/>
</dbReference>
<dbReference type="PANTHER" id="PTHR33307:SF6">
    <property type="entry name" value="ALPHA-RHAMNOSIDASE (EUROFUNG)-RELATED"/>
    <property type="match status" value="1"/>
</dbReference>
<dbReference type="SUPFAM" id="SSF48208">
    <property type="entry name" value="Six-hairpin glycosidases"/>
    <property type="match status" value="1"/>
</dbReference>
<keyword evidence="7" id="KW-1185">Reference proteome</keyword>
<name>A0A844G5F3_9BACT</name>
<dbReference type="InterPro" id="IPR008902">
    <property type="entry name" value="Rhamnosid_concanavalin"/>
</dbReference>
<protein>
    <recommendedName>
        <fullName evidence="2">alpha-L-rhamnosidase</fullName>
        <ecNumber evidence="2">3.2.1.40</ecNumber>
    </recommendedName>
</protein>
<organism evidence="6 7">
    <name type="scientific">Victivallis lenta</name>
    <dbReference type="NCBI Taxonomy" id="2606640"/>
    <lineage>
        <taxon>Bacteria</taxon>
        <taxon>Pseudomonadati</taxon>
        <taxon>Lentisphaerota</taxon>
        <taxon>Lentisphaeria</taxon>
        <taxon>Victivallales</taxon>
        <taxon>Victivallaceae</taxon>
        <taxon>Victivallis</taxon>
    </lineage>
</organism>